<dbReference type="AlphaFoldDB" id="A0A5C3E8D9"/>
<sequence length="221" mass="24805">MALPPRSFLLLCIILTLFASVIATGTELKGEDAVMQGRLREHLIRQLGSSSSGELYDDAFLAEDLQAHKTKIPGLAAMIHKDAQDGRKIITVPEPSPPSSRRGHRTFKNLLGLRKTSSSTDFIHSFPKPVYYASIIQPDSRVGELIGLRPSTLRVKGRNDGSMDRELTFRGESGTQGLAFWKHEDNQVHLLAIDTWFRKIPPHRLLPLRDVIPIHYLTEIH</sequence>
<name>A0A5C3E8D9_9BASI</name>
<proteinExistence type="predicted"/>
<evidence type="ECO:0000313" key="3">
    <source>
        <dbReference type="Proteomes" id="UP000324022"/>
    </source>
</evidence>
<dbReference type="Proteomes" id="UP000324022">
    <property type="component" value="Unassembled WGS sequence"/>
</dbReference>
<reference evidence="2 3" key="1">
    <citation type="submission" date="2018-03" db="EMBL/GenBank/DDBJ databases">
        <authorList>
            <person name="Guldener U."/>
        </authorList>
    </citation>
    <scope>NUCLEOTIDE SEQUENCE [LARGE SCALE GENOMIC DNA]</scope>
    <source>
        <strain evidence="2 3">NBRC100155</strain>
    </source>
</reference>
<evidence type="ECO:0000313" key="2">
    <source>
        <dbReference type="EMBL" id="SPO26954.1"/>
    </source>
</evidence>
<dbReference type="EMBL" id="OOIN01000016">
    <property type="protein sequence ID" value="SPO26954.1"/>
    <property type="molecule type" value="Genomic_DNA"/>
</dbReference>
<accession>A0A5C3E8D9</accession>
<protein>
    <submittedName>
        <fullName evidence="2">Uncharacterized protein</fullName>
    </submittedName>
</protein>
<keyword evidence="3" id="KW-1185">Reference proteome</keyword>
<keyword evidence="1" id="KW-0732">Signal</keyword>
<feature type="chain" id="PRO_5022967170" evidence="1">
    <location>
        <begin position="24"/>
        <end position="221"/>
    </location>
</feature>
<gene>
    <name evidence="2" type="ORF">UTRI_10678</name>
</gene>
<organism evidence="2 3">
    <name type="scientific">Ustilago trichophora</name>
    <dbReference type="NCBI Taxonomy" id="86804"/>
    <lineage>
        <taxon>Eukaryota</taxon>
        <taxon>Fungi</taxon>
        <taxon>Dikarya</taxon>
        <taxon>Basidiomycota</taxon>
        <taxon>Ustilaginomycotina</taxon>
        <taxon>Ustilaginomycetes</taxon>
        <taxon>Ustilaginales</taxon>
        <taxon>Ustilaginaceae</taxon>
        <taxon>Ustilago</taxon>
    </lineage>
</organism>
<feature type="signal peptide" evidence="1">
    <location>
        <begin position="1"/>
        <end position="23"/>
    </location>
</feature>
<evidence type="ECO:0000256" key="1">
    <source>
        <dbReference type="SAM" id="SignalP"/>
    </source>
</evidence>